<sequence length="224" mass="23621">MTLEGGTAVTGLSAARLTRLAAEAFATGGSVSFTAPRYHGGETTVSWAPETAVAVAGHICRSWGREAGVGTRLVAVECERGFAVTLRYTPAAGDGPYRLRAAQPPGEPKVIELCGHDGCDCPAPAGPGTRCAFHVTDPVPAGEERGYWGRLAAEAWAATYNPRGERARLADNERRGVIIGGIVSGLTEEELCRITGIDLLEVKDILGAVPSERPPEDDDEYTEM</sequence>
<name>A0ABN1T0S6_9ACTN</name>
<dbReference type="RefSeq" id="WP_346073330.1">
    <property type="nucleotide sequence ID" value="NZ_BAAAHU010000032.1"/>
</dbReference>
<comment type="caution">
    <text evidence="1">The sequence shown here is derived from an EMBL/GenBank/DDBJ whole genome shotgun (WGS) entry which is preliminary data.</text>
</comment>
<accession>A0ABN1T0S6</accession>
<dbReference type="Proteomes" id="UP001501072">
    <property type="component" value="Unassembled WGS sequence"/>
</dbReference>
<evidence type="ECO:0000313" key="1">
    <source>
        <dbReference type="EMBL" id="GAA1011544.1"/>
    </source>
</evidence>
<proteinExistence type="predicted"/>
<dbReference type="EMBL" id="BAAAHU010000032">
    <property type="protein sequence ID" value="GAA1011544.1"/>
    <property type="molecule type" value="Genomic_DNA"/>
</dbReference>
<keyword evidence="2" id="KW-1185">Reference proteome</keyword>
<evidence type="ECO:0000313" key="2">
    <source>
        <dbReference type="Proteomes" id="UP001501072"/>
    </source>
</evidence>
<protein>
    <submittedName>
        <fullName evidence="1">Uncharacterized protein</fullName>
    </submittedName>
</protein>
<organism evidence="1 2">
    <name type="scientific">Streptomyces thermogriseus</name>
    <dbReference type="NCBI Taxonomy" id="75292"/>
    <lineage>
        <taxon>Bacteria</taxon>
        <taxon>Bacillati</taxon>
        <taxon>Actinomycetota</taxon>
        <taxon>Actinomycetes</taxon>
        <taxon>Kitasatosporales</taxon>
        <taxon>Streptomycetaceae</taxon>
        <taxon>Streptomyces</taxon>
    </lineage>
</organism>
<reference evidence="1 2" key="1">
    <citation type="journal article" date="2019" name="Int. J. Syst. Evol. Microbiol.">
        <title>The Global Catalogue of Microorganisms (GCM) 10K type strain sequencing project: providing services to taxonomists for standard genome sequencing and annotation.</title>
        <authorList>
            <consortium name="The Broad Institute Genomics Platform"/>
            <consortium name="The Broad Institute Genome Sequencing Center for Infectious Disease"/>
            <person name="Wu L."/>
            <person name="Ma J."/>
        </authorList>
    </citation>
    <scope>NUCLEOTIDE SEQUENCE [LARGE SCALE GENOMIC DNA]</scope>
    <source>
        <strain evidence="1 2">JCM 11269</strain>
    </source>
</reference>
<gene>
    <name evidence="1" type="ORF">GCM10009564_32750</name>
</gene>